<dbReference type="InterPro" id="IPR040049">
    <property type="entry name" value="Ribosomal_mS25/mL61"/>
</dbReference>
<sequence>MVGIVKRMRKLRTLLAIRLGPGAAVLPPEVTRIHMDFARDIEDGHYGPRKFWRNCLPRLKYHNPAVPMTVNRTDDQSGPAIMTIHFTSPEAAAHIKTEISSTTDAQTSSGPVPESKAGPPTERTETINMKHRPESEILDQLLALTRARVVKATAEESRQIQEIEEQRVRSEKDAILSAEVLAKKRREEAILAAARGSTGADSLMN</sequence>
<dbReference type="AlphaFoldDB" id="K1W704"/>
<dbReference type="OrthoDB" id="1696305at2759"/>
<dbReference type="Proteomes" id="UP000006753">
    <property type="component" value="Unassembled WGS sequence"/>
</dbReference>
<reference evidence="7 8" key="1">
    <citation type="journal article" date="2012" name="BMC Genomics">
        <title>Sequencing the genome of Marssonina brunnea reveals fungus-poplar co-evolution.</title>
        <authorList>
            <person name="Zhu S."/>
            <person name="Cao Y.-Z."/>
            <person name="Jiang C."/>
            <person name="Tan B.-Y."/>
            <person name="Wang Z."/>
            <person name="Feng S."/>
            <person name="Zhang L."/>
            <person name="Su X.-H."/>
            <person name="Brejova B."/>
            <person name="Vinar T."/>
            <person name="Xu M."/>
            <person name="Wang M.-X."/>
            <person name="Zhang S.-G."/>
            <person name="Huang M.-R."/>
            <person name="Wu R."/>
            <person name="Zhou Y."/>
        </authorList>
    </citation>
    <scope>NUCLEOTIDE SEQUENCE [LARGE SCALE GENOMIC DNA]</scope>
    <source>
        <strain evidence="7 8">MB_m1</strain>
    </source>
</reference>
<comment type="subcellular location">
    <subcellularLocation>
        <location evidence="1">Mitochondrion</location>
    </subcellularLocation>
</comment>
<dbReference type="GO" id="GO:1990904">
    <property type="term" value="C:ribonucleoprotein complex"/>
    <property type="evidence" value="ECO:0007669"/>
    <property type="project" value="UniProtKB-KW"/>
</dbReference>
<feature type="region of interest" description="Disordered" evidence="5">
    <location>
        <begin position="99"/>
        <end position="124"/>
    </location>
</feature>
<protein>
    <submittedName>
        <fullName evidence="7">50S ribosomal protein mrp49</fullName>
    </submittedName>
</protein>
<evidence type="ECO:0000256" key="1">
    <source>
        <dbReference type="ARBA" id="ARBA00004173"/>
    </source>
</evidence>
<feature type="domain" description="Ribosomal protein/NADH dehydrogenase" evidence="6">
    <location>
        <begin position="40"/>
        <end position="148"/>
    </location>
</feature>
<keyword evidence="8" id="KW-1185">Reference proteome</keyword>
<dbReference type="Pfam" id="PF05047">
    <property type="entry name" value="L51_S25_CI-B8"/>
    <property type="match status" value="1"/>
</dbReference>
<dbReference type="SUPFAM" id="SSF52833">
    <property type="entry name" value="Thioredoxin-like"/>
    <property type="match status" value="1"/>
</dbReference>
<dbReference type="PANTHER" id="PTHR13274">
    <property type="entry name" value="MITOCHONDRIAL RIBOSOMAL PROTEIN S25"/>
    <property type="match status" value="1"/>
</dbReference>
<dbReference type="HOGENOM" id="CLU_094283_0_0_1"/>
<dbReference type="InterPro" id="IPR036249">
    <property type="entry name" value="Thioredoxin-like_sf"/>
</dbReference>
<dbReference type="PANTHER" id="PTHR13274:SF2">
    <property type="entry name" value="SMALL RIBOSOMAL SUBUNIT PROTEIN MS25"/>
    <property type="match status" value="1"/>
</dbReference>
<keyword evidence="2 7" id="KW-0689">Ribosomal protein</keyword>
<proteinExistence type="predicted"/>
<dbReference type="InParanoid" id="K1W704"/>
<feature type="compositionally biased region" description="Polar residues" evidence="5">
    <location>
        <begin position="99"/>
        <end position="110"/>
    </location>
</feature>
<gene>
    <name evidence="7" type="ORF">MBM_09054</name>
</gene>
<evidence type="ECO:0000256" key="2">
    <source>
        <dbReference type="ARBA" id="ARBA00022980"/>
    </source>
</evidence>
<evidence type="ECO:0000256" key="4">
    <source>
        <dbReference type="ARBA" id="ARBA00023274"/>
    </source>
</evidence>
<evidence type="ECO:0000313" key="7">
    <source>
        <dbReference type="EMBL" id="EKD12825.1"/>
    </source>
</evidence>
<evidence type="ECO:0000259" key="6">
    <source>
        <dbReference type="SMART" id="SM00916"/>
    </source>
</evidence>
<evidence type="ECO:0000313" key="8">
    <source>
        <dbReference type="Proteomes" id="UP000006753"/>
    </source>
</evidence>
<dbReference type="KEGG" id="mbe:MBM_09054"/>
<dbReference type="GO" id="GO:0003735">
    <property type="term" value="F:structural constituent of ribosome"/>
    <property type="evidence" value="ECO:0007669"/>
    <property type="project" value="InterPro"/>
</dbReference>
<dbReference type="STRING" id="1072389.K1W704"/>
<dbReference type="GO" id="GO:0005739">
    <property type="term" value="C:mitochondrion"/>
    <property type="evidence" value="ECO:0007669"/>
    <property type="project" value="UniProtKB-SubCell"/>
</dbReference>
<evidence type="ECO:0000256" key="5">
    <source>
        <dbReference type="SAM" id="MobiDB-lite"/>
    </source>
</evidence>
<dbReference type="InterPro" id="IPR007741">
    <property type="entry name" value="Ribosomal_mL43/mS25/NADH_DH"/>
</dbReference>
<evidence type="ECO:0000256" key="3">
    <source>
        <dbReference type="ARBA" id="ARBA00023128"/>
    </source>
</evidence>
<accession>K1W704</accession>
<keyword evidence="3" id="KW-0496">Mitochondrion</keyword>
<dbReference type="EMBL" id="JH921454">
    <property type="protein sequence ID" value="EKD12825.1"/>
    <property type="molecule type" value="Genomic_DNA"/>
</dbReference>
<dbReference type="eggNOG" id="ENOG502SDFJ">
    <property type="taxonomic scope" value="Eukaryota"/>
</dbReference>
<organism evidence="7 8">
    <name type="scientific">Marssonina brunnea f. sp. multigermtubi (strain MB_m1)</name>
    <name type="common">Marssonina leaf spot fungus</name>
    <dbReference type="NCBI Taxonomy" id="1072389"/>
    <lineage>
        <taxon>Eukaryota</taxon>
        <taxon>Fungi</taxon>
        <taxon>Dikarya</taxon>
        <taxon>Ascomycota</taxon>
        <taxon>Pezizomycotina</taxon>
        <taxon>Leotiomycetes</taxon>
        <taxon>Helotiales</taxon>
        <taxon>Drepanopezizaceae</taxon>
        <taxon>Drepanopeziza</taxon>
    </lineage>
</organism>
<keyword evidence="4" id="KW-0687">Ribonucleoprotein</keyword>
<name>K1W704_MARBU</name>
<dbReference type="SMART" id="SM00916">
    <property type="entry name" value="L51_S25_CI-B8"/>
    <property type="match status" value="1"/>
</dbReference>
<dbReference type="OMA" id="FWREMLP"/>
<dbReference type="GO" id="GO:0005840">
    <property type="term" value="C:ribosome"/>
    <property type="evidence" value="ECO:0007669"/>
    <property type="project" value="UniProtKB-KW"/>
</dbReference>